<evidence type="ECO:0000256" key="2">
    <source>
        <dbReference type="ARBA" id="ARBA00022614"/>
    </source>
</evidence>
<dbReference type="PANTHER" id="PTHR33377">
    <property type="entry name" value="OS10G0134700 PROTEIN-RELATED"/>
    <property type="match status" value="1"/>
</dbReference>
<dbReference type="OrthoDB" id="690567at2759"/>
<sequence>MDTSIVISAVASELVSRFISFLSKQYSSSTCLKQNLQELQRLLLRAHTIVEEAEGRYVSNSGMLAQLRTLTEAMFRGYDVLDTCMPLEQLGDEAEEEVSGFHHTWPPFAVITRRRADDLAKSGALSLRPLKHHQVESTVRNLETTVASMAEFVVLLTGCERRMSRSPYSSYLYIDNFMFGRQVEKQQVITILTTKEDDDPSRPTGAAITVLPIIGGCRVGKKTLVWNICSDDRIRSCYPCILHFSGDEIQRIDYEEKFCRYVRTLVTVEFASDVADEEWLKFQSLLVASTGPGSKVIIISRLEKLARFGTVSPVRIGSLSREEYRYLFKVLAFGSADPADHPRLALLGRELATVFRGSLVMLNVYASVLRSSLSVRLWTRVLELFRAMARRNLAVFGEHPTTLLERDGSAVDITEFSPLSGAAASFRLVLLTTTTAAKGGGASDDGAEVLPTMSFGDTIAGAEILPDRFRLVWKSRLPPYTVICANCAAEKKPQHPVSVSPRSKRQKLCM</sequence>
<dbReference type="Proteomes" id="UP000604825">
    <property type="component" value="Unassembled WGS sequence"/>
</dbReference>
<dbReference type="InterPro" id="IPR041118">
    <property type="entry name" value="Rx_N"/>
</dbReference>
<dbReference type="GO" id="GO:0000166">
    <property type="term" value="F:nucleotide binding"/>
    <property type="evidence" value="ECO:0007669"/>
    <property type="project" value="UniProtKB-KW"/>
</dbReference>
<evidence type="ECO:0000313" key="7">
    <source>
        <dbReference type="EMBL" id="CAD6259006.1"/>
    </source>
</evidence>
<gene>
    <name evidence="7" type="ORF">NCGR_LOCUS42449</name>
</gene>
<comment type="similarity">
    <text evidence="1">Belongs to the disease resistance NB-LRR family.</text>
</comment>
<evidence type="ECO:0000256" key="3">
    <source>
        <dbReference type="ARBA" id="ARBA00022737"/>
    </source>
</evidence>
<evidence type="ECO:0000259" key="6">
    <source>
        <dbReference type="Pfam" id="PF18052"/>
    </source>
</evidence>
<dbReference type="SUPFAM" id="SSF52540">
    <property type="entry name" value="P-loop containing nucleoside triphosphate hydrolases"/>
    <property type="match status" value="1"/>
</dbReference>
<proteinExistence type="inferred from homology"/>
<dbReference type="EMBL" id="CAJGYO010000011">
    <property type="protein sequence ID" value="CAD6259006.1"/>
    <property type="molecule type" value="Genomic_DNA"/>
</dbReference>
<keyword evidence="5" id="KW-0611">Plant defense</keyword>
<feature type="domain" description="Disease resistance N-terminal" evidence="6">
    <location>
        <begin position="11"/>
        <end position="87"/>
    </location>
</feature>
<reference evidence="7" key="1">
    <citation type="submission" date="2020-10" db="EMBL/GenBank/DDBJ databases">
        <authorList>
            <person name="Han B."/>
            <person name="Lu T."/>
            <person name="Zhao Q."/>
            <person name="Huang X."/>
            <person name="Zhao Y."/>
        </authorList>
    </citation>
    <scope>NUCLEOTIDE SEQUENCE</scope>
</reference>
<dbReference type="GO" id="GO:0006952">
    <property type="term" value="P:defense response"/>
    <property type="evidence" value="ECO:0007669"/>
    <property type="project" value="UniProtKB-KW"/>
</dbReference>
<keyword evidence="4" id="KW-0547">Nucleotide-binding</keyword>
<comment type="caution">
    <text evidence="7">The sequence shown here is derived from an EMBL/GenBank/DDBJ whole genome shotgun (WGS) entry which is preliminary data.</text>
</comment>
<accession>A0A811QS26</accession>
<keyword evidence="2" id="KW-0433">Leucine-rich repeat</keyword>
<name>A0A811QS26_9POAL</name>
<evidence type="ECO:0000256" key="1">
    <source>
        <dbReference type="ARBA" id="ARBA00008894"/>
    </source>
</evidence>
<dbReference type="PANTHER" id="PTHR33377:SF62">
    <property type="entry name" value="OS10G0133166 PROTEIN"/>
    <property type="match status" value="1"/>
</dbReference>
<dbReference type="Pfam" id="PF18052">
    <property type="entry name" value="Rx_N"/>
    <property type="match status" value="1"/>
</dbReference>
<protein>
    <recommendedName>
        <fullName evidence="6">Disease resistance N-terminal domain-containing protein</fullName>
    </recommendedName>
</protein>
<organism evidence="7 8">
    <name type="scientific">Miscanthus lutarioriparius</name>
    <dbReference type="NCBI Taxonomy" id="422564"/>
    <lineage>
        <taxon>Eukaryota</taxon>
        <taxon>Viridiplantae</taxon>
        <taxon>Streptophyta</taxon>
        <taxon>Embryophyta</taxon>
        <taxon>Tracheophyta</taxon>
        <taxon>Spermatophyta</taxon>
        <taxon>Magnoliopsida</taxon>
        <taxon>Liliopsida</taxon>
        <taxon>Poales</taxon>
        <taxon>Poaceae</taxon>
        <taxon>PACMAD clade</taxon>
        <taxon>Panicoideae</taxon>
        <taxon>Andropogonodae</taxon>
        <taxon>Andropogoneae</taxon>
        <taxon>Saccharinae</taxon>
        <taxon>Miscanthus</taxon>
    </lineage>
</organism>
<evidence type="ECO:0000313" key="8">
    <source>
        <dbReference type="Proteomes" id="UP000604825"/>
    </source>
</evidence>
<keyword evidence="3" id="KW-0677">Repeat</keyword>
<keyword evidence="8" id="KW-1185">Reference proteome</keyword>
<dbReference type="AlphaFoldDB" id="A0A811QS26"/>
<evidence type="ECO:0000256" key="5">
    <source>
        <dbReference type="ARBA" id="ARBA00022821"/>
    </source>
</evidence>
<dbReference type="InterPro" id="IPR027417">
    <property type="entry name" value="P-loop_NTPase"/>
</dbReference>
<evidence type="ECO:0000256" key="4">
    <source>
        <dbReference type="ARBA" id="ARBA00022741"/>
    </source>
</evidence>